<dbReference type="SUPFAM" id="SSF54060">
    <property type="entry name" value="His-Me finger endonucleases"/>
    <property type="match status" value="1"/>
</dbReference>
<feature type="signal peptide" evidence="6">
    <location>
        <begin position="1"/>
        <end position="23"/>
    </location>
</feature>
<dbReference type="InterPro" id="IPR044929">
    <property type="entry name" value="DNA/RNA_non-sp_Endonuclease_sf"/>
</dbReference>
<keyword evidence="3" id="KW-0255">Endonuclease</keyword>
<dbReference type="AlphaFoldDB" id="E2BZU5"/>
<dbReference type="FunFam" id="3.40.570.10:FF:000007">
    <property type="entry name" value="Alkaline nuclease"/>
    <property type="match status" value="1"/>
</dbReference>
<dbReference type="GO" id="GO:0000014">
    <property type="term" value="F:single-stranded DNA endodeoxyribonuclease activity"/>
    <property type="evidence" value="ECO:0007669"/>
    <property type="project" value="TreeGrafter"/>
</dbReference>
<dbReference type="OrthoDB" id="5960141at2759"/>
<evidence type="ECO:0000313" key="8">
    <source>
        <dbReference type="EMBL" id="EFN78781.1"/>
    </source>
</evidence>
<evidence type="ECO:0000259" key="7">
    <source>
        <dbReference type="SMART" id="SM00892"/>
    </source>
</evidence>
<feature type="domain" description="DNA/RNA non-specific endonuclease/pyrophosphatase/phosphodiesterase" evidence="7">
    <location>
        <begin position="148"/>
        <end position="387"/>
    </location>
</feature>
<gene>
    <name evidence="8" type="ORF">EAI_13080</name>
</gene>
<dbReference type="SMART" id="SM00892">
    <property type="entry name" value="Endonuclease_NS"/>
    <property type="match status" value="1"/>
</dbReference>
<evidence type="ECO:0000256" key="2">
    <source>
        <dbReference type="ARBA" id="ARBA00022722"/>
    </source>
</evidence>
<dbReference type="GO" id="GO:0005634">
    <property type="term" value="C:nucleus"/>
    <property type="evidence" value="ECO:0007669"/>
    <property type="project" value="TreeGrafter"/>
</dbReference>
<evidence type="ECO:0000256" key="5">
    <source>
        <dbReference type="PIRSR" id="PIRSR640255-2"/>
    </source>
</evidence>
<dbReference type="InterPro" id="IPR044925">
    <property type="entry name" value="His-Me_finger_sf"/>
</dbReference>
<proteinExistence type="inferred from homology"/>
<dbReference type="InterPro" id="IPR001604">
    <property type="entry name" value="Endo_G_ENPP1-like_dom"/>
</dbReference>
<keyword evidence="5" id="KW-0479">Metal-binding</keyword>
<dbReference type="GO" id="GO:0003676">
    <property type="term" value="F:nucleic acid binding"/>
    <property type="evidence" value="ECO:0007669"/>
    <property type="project" value="InterPro"/>
</dbReference>
<keyword evidence="9" id="KW-1185">Reference proteome</keyword>
<evidence type="ECO:0000256" key="3">
    <source>
        <dbReference type="ARBA" id="ARBA00022759"/>
    </source>
</evidence>
<feature type="chain" id="PRO_5003158367" description="DNA/RNA non-specific endonuclease/pyrophosphatase/phosphodiesterase domain-containing protein" evidence="6">
    <location>
        <begin position="24"/>
        <end position="404"/>
    </location>
</feature>
<name>E2BZU5_HARSA</name>
<organism evidence="9">
    <name type="scientific">Harpegnathos saltator</name>
    <name type="common">Jerdon's jumping ant</name>
    <dbReference type="NCBI Taxonomy" id="610380"/>
    <lineage>
        <taxon>Eukaryota</taxon>
        <taxon>Metazoa</taxon>
        <taxon>Ecdysozoa</taxon>
        <taxon>Arthropoda</taxon>
        <taxon>Hexapoda</taxon>
        <taxon>Insecta</taxon>
        <taxon>Pterygota</taxon>
        <taxon>Neoptera</taxon>
        <taxon>Endopterygota</taxon>
        <taxon>Hymenoptera</taxon>
        <taxon>Apocrita</taxon>
        <taxon>Aculeata</taxon>
        <taxon>Formicoidea</taxon>
        <taxon>Formicidae</taxon>
        <taxon>Ponerinae</taxon>
        <taxon>Ponerini</taxon>
        <taxon>Harpegnathos</taxon>
    </lineage>
</organism>
<protein>
    <recommendedName>
        <fullName evidence="7">DNA/RNA non-specific endonuclease/pyrophosphatase/phosphodiesterase domain-containing protein</fullName>
    </recommendedName>
</protein>
<dbReference type="EMBL" id="GL451689">
    <property type="protein sequence ID" value="EFN78781.1"/>
    <property type="molecule type" value="Genomic_DNA"/>
</dbReference>
<keyword evidence="2" id="KW-0540">Nuclease</keyword>
<dbReference type="PANTHER" id="PTHR13966">
    <property type="entry name" value="ENDONUCLEASE RELATED"/>
    <property type="match status" value="1"/>
</dbReference>
<feature type="binding site" evidence="5">
    <location>
        <position position="265"/>
    </location>
    <ligand>
        <name>Mg(2+)</name>
        <dbReference type="ChEBI" id="CHEBI:18420"/>
        <note>catalytic</note>
    </ligand>
</feature>
<dbReference type="GO" id="GO:0004521">
    <property type="term" value="F:RNA endonuclease activity"/>
    <property type="evidence" value="ECO:0007669"/>
    <property type="project" value="TreeGrafter"/>
</dbReference>
<dbReference type="GO" id="GO:0006309">
    <property type="term" value="P:apoptotic DNA fragmentation"/>
    <property type="evidence" value="ECO:0007669"/>
    <property type="project" value="TreeGrafter"/>
</dbReference>
<evidence type="ECO:0000313" key="9">
    <source>
        <dbReference type="Proteomes" id="UP000008237"/>
    </source>
</evidence>
<dbReference type="OMA" id="KCSSWPA"/>
<dbReference type="Gene3D" id="3.40.570.10">
    <property type="entry name" value="Extracellular Endonuclease, subunit A"/>
    <property type="match status" value="1"/>
</dbReference>
<comment type="similarity">
    <text evidence="1">Belongs to the DNA/RNA non-specific endonuclease family.</text>
</comment>
<dbReference type="InterPro" id="IPR040255">
    <property type="entry name" value="Non-specific_endonuclease"/>
</dbReference>
<accession>E2BZU5</accession>
<reference evidence="8 9" key="1">
    <citation type="journal article" date="2010" name="Science">
        <title>Genomic comparison of the ants Camponotus floridanus and Harpegnathos saltator.</title>
        <authorList>
            <person name="Bonasio R."/>
            <person name="Zhang G."/>
            <person name="Ye C."/>
            <person name="Mutti N.S."/>
            <person name="Fang X."/>
            <person name="Qin N."/>
            <person name="Donahue G."/>
            <person name="Yang P."/>
            <person name="Li Q."/>
            <person name="Li C."/>
            <person name="Zhang P."/>
            <person name="Huang Z."/>
            <person name="Berger S.L."/>
            <person name="Reinberg D."/>
            <person name="Wang J."/>
            <person name="Liebig J."/>
        </authorList>
    </citation>
    <scope>NUCLEOTIDE SEQUENCE [LARGE SCALE GENOMIC DNA]</scope>
    <source>
        <strain evidence="8 9">R22 G/1</strain>
    </source>
</reference>
<feature type="active site" description="Proton acceptor" evidence="4">
    <location>
        <position position="235"/>
    </location>
</feature>
<evidence type="ECO:0000256" key="4">
    <source>
        <dbReference type="PIRSR" id="PIRSR640255-1"/>
    </source>
</evidence>
<dbReference type="GO" id="GO:0005743">
    <property type="term" value="C:mitochondrial inner membrane"/>
    <property type="evidence" value="ECO:0007669"/>
    <property type="project" value="TreeGrafter"/>
</dbReference>
<dbReference type="InParanoid" id="E2BZU5"/>
<dbReference type="Pfam" id="PF01223">
    <property type="entry name" value="Endonuclease_NS"/>
    <property type="match status" value="1"/>
</dbReference>
<dbReference type="STRING" id="610380.E2BZU5"/>
<dbReference type="PANTHER" id="PTHR13966:SF19">
    <property type="entry name" value="NUCLEASE EXOG, MITOCHONDRIAL"/>
    <property type="match status" value="1"/>
</dbReference>
<evidence type="ECO:0000256" key="1">
    <source>
        <dbReference type="ARBA" id="ARBA00010052"/>
    </source>
</evidence>
<dbReference type="Proteomes" id="UP000008237">
    <property type="component" value="Unassembled WGS sequence"/>
</dbReference>
<evidence type="ECO:0000256" key="6">
    <source>
        <dbReference type="SAM" id="SignalP"/>
    </source>
</evidence>
<keyword evidence="3" id="KW-0378">Hydrolase</keyword>
<dbReference type="FunCoup" id="E2BZU5">
    <property type="interactions" value="6"/>
</dbReference>
<sequence length="404" mass="46914">MLVAVPFFVFVTWILTKPTSIDAGCSISTKYPNGDLKEPQPLILRWKGSDISFLYPENKNRTLEIHTGDTIHLVCPGKDNYLKDEYWGDQVPATCVWDKTFRVKGENYDFRTLTCAKDPEDSTKYRKPPCCTCKHNPVEIGFKMGNDFIATIEICYNDETYETYYTKFRMTKHIGNFQRSYPRPQFKQGNFFHGINVNKLYTFRAQKETLAKILGSSDLVAGKLRESVQFLSRGHLAAKSDFIYGSQQRSTFWYVNAAPQWLSFNDGNWKLLETSIRDLVTNRKLDLDVYTGTHDIMTMKNIYGVQTRLYLYPERQVLPVPKYFWKVIYDPKSKKGTAFVGLNDPFIESRYTNMFLCLDVTKEITWLKWDPNNVTAGISYACTINELRKKIPEIPDLYVTNLLK</sequence>
<keyword evidence="6" id="KW-0732">Signal</keyword>
<dbReference type="GO" id="GO:0046872">
    <property type="term" value="F:metal ion binding"/>
    <property type="evidence" value="ECO:0007669"/>
    <property type="project" value="UniProtKB-KW"/>
</dbReference>
<dbReference type="KEGG" id="hst:105188409"/>